<dbReference type="AlphaFoldDB" id="A0AA41VC67"/>
<keyword evidence="2" id="KW-1185">Reference proteome</keyword>
<gene>
    <name evidence="1" type="ORF">MKW94_010824</name>
</gene>
<protein>
    <submittedName>
        <fullName evidence="1">Uncharacterized protein</fullName>
    </submittedName>
</protein>
<sequence>MPPSRISECTIYVDDYPPQMTDSVLETALGRKCRKYPIYPQKSRPKQLYMMNHCPFMMSGMPRSAWALAAEMEMLVNCPTRPDQRTNLPMKLKQLMQKHARKASYLLQIQVGDEEKLAMQQSEMKANYNKCEMLDTLFSNRSHTCLAF</sequence>
<comment type="caution">
    <text evidence="1">The sequence shown here is derived from an EMBL/GenBank/DDBJ whole genome shotgun (WGS) entry which is preliminary data.</text>
</comment>
<proteinExistence type="predicted"/>
<evidence type="ECO:0000313" key="1">
    <source>
        <dbReference type="EMBL" id="MCL7037338.1"/>
    </source>
</evidence>
<name>A0AA41VC67_PAPNU</name>
<accession>A0AA41VC67</accession>
<reference evidence="1" key="1">
    <citation type="submission" date="2022-03" db="EMBL/GenBank/DDBJ databases">
        <title>A functionally conserved STORR gene fusion in Papaver species that diverged 16.8 million years ago.</title>
        <authorList>
            <person name="Catania T."/>
        </authorList>
    </citation>
    <scope>NUCLEOTIDE SEQUENCE</scope>
    <source>
        <strain evidence="1">S-191538</strain>
    </source>
</reference>
<dbReference type="EMBL" id="JAJJMA010178002">
    <property type="protein sequence ID" value="MCL7037338.1"/>
    <property type="molecule type" value="Genomic_DNA"/>
</dbReference>
<organism evidence="1 2">
    <name type="scientific">Papaver nudicaule</name>
    <name type="common">Iceland poppy</name>
    <dbReference type="NCBI Taxonomy" id="74823"/>
    <lineage>
        <taxon>Eukaryota</taxon>
        <taxon>Viridiplantae</taxon>
        <taxon>Streptophyta</taxon>
        <taxon>Embryophyta</taxon>
        <taxon>Tracheophyta</taxon>
        <taxon>Spermatophyta</taxon>
        <taxon>Magnoliopsida</taxon>
        <taxon>Ranunculales</taxon>
        <taxon>Papaveraceae</taxon>
        <taxon>Papaveroideae</taxon>
        <taxon>Papaver</taxon>
    </lineage>
</organism>
<dbReference type="PANTHER" id="PTHR36309:SF1">
    <property type="entry name" value="RNA-BINDING (RRM_RBD_RNP MOTIFS) FAMILY PROTEIN"/>
    <property type="match status" value="1"/>
</dbReference>
<dbReference type="Proteomes" id="UP001177140">
    <property type="component" value="Unassembled WGS sequence"/>
</dbReference>
<dbReference type="InterPro" id="IPR053316">
    <property type="entry name" value="Epigenetic_reg_gene_expr"/>
</dbReference>
<dbReference type="PANTHER" id="PTHR36309">
    <property type="entry name" value="RNA-BINDING (RRM/RBD/RNP MOTIFS) FAMILY PROTEIN"/>
    <property type="match status" value="1"/>
</dbReference>
<evidence type="ECO:0000313" key="2">
    <source>
        <dbReference type="Proteomes" id="UP001177140"/>
    </source>
</evidence>